<reference evidence="1" key="2">
    <citation type="submission" date="2025-09" db="UniProtKB">
        <authorList>
            <consortium name="EnsemblPlants"/>
        </authorList>
    </citation>
    <scope>IDENTIFICATION</scope>
</reference>
<protein>
    <submittedName>
        <fullName evidence="1">Uncharacterized protein</fullName>
    </submittedName>
</protein>
<name>A0ACD5UMN5_AVESA</name>
<dbReference type="EnsemblPlants" id="AVESA.00010b.r2.2CG0278690.4">
    <property type="protein sequence ID" value="AVESA.00010b.r2.2CG0278690.4.CDS"/>
    <property type="gene ID" value="AVESA.00010b.r2.2CG0278690"/>
</dbReference>
<proteinExistence type="predicted"/>
<sequence>MPPPRSRGRGRARSGSARMDPEEGAATPAPEQESGAPLPPQAEDVVAAPLAEEEIAAPPAEDEIAAPPADEESAAPADEGSSAPANEVSAEPVDEESAVQVDQENGEPVDEEKGATADEESAAPVVEERSAPVDQKMAGTGTDTEAAEGEGPSGKEGERMRKELERKVTELSIQNEHLKSQIAGAQQPVRSADMEGGNVTEDEEDSEHVRSLKEQVERLSKEVQEQKLTQKVVEAALEHVNVSYAEADGKVQELTAKLSEAQLKMQKELKERDDKYVELDTKFQRLHKRAKHRIQDIQKEKDDLEAQFNEINQKAEQAASLKLAAQQELERARHQASEALRAMDAERQQLRTVNSKLRSNFDETRLALEARNNALEKLQQLMLEKEQMLEQIQGSVQSAEEKRHASVSELAAKHQKQLESLEAQLAEVSAERTKAAETIQSLQMVLVEKDSEITEIETASTGEAARLKATLEEIKGELAHLKGQHEKERQRWEAECESLRAKLDASESACRRSETESEKVRRQLESELSSRSQLLQTKDCDLTSAKEEISRLESEFSAYKIRAHALLQKKDAELSAAQNPDLLKAHEEAIREAEKEVAAALEERDEAIQDLQAARSRHSEEIEARDLALADVDKKLKNVMKTLDSVTSQFLSEKESWAKDLASVEESWRLKCESMKDQSNGHVEDHLQKNLGEWTLKYEKLKEEHESFRDISDRMIEEKEREIAKLLKENKDLHHSLEAKAAVSNGDNQSPGHVKQDVLSIELAEQQILLLARQQAQREEELGQSQRHILALQQEIEELERENRLHDQQEAILKTELRNMERSQKREGIDMTYLKNVILKLLETGEVGALLPVVAMLLQFSPDELNKCQHGVLSNVASAPATALSDGGSTPNSFFGRFTF</sequence>
<evidence type="ECO:0000313" key="1">
    <source>
        <dbReference type="EnsemblPlants" id="AVESA.00010b.r2.2CG0278690.4.CDS"/>
    </source>
</evidence>
<reference evidence="1" key="1">
    <citation type="submission" date="2021-05" db="EMBL/GenBank/DDBJ databases">
        <authorList>
            <person name="Scholz U."/>
            <person name="Mascher M."/>
            <person name="Fiebig A."/>
        </authorList>
    </citation>
    <scope>NUCLEOTIDE SEQUENCE [LARGE SCALE GENOMIC DNA]</scope>
</reference>
<organism evidence="1 2">
    <name type="scientific">Avena sativa</name>
    <name type="common">Oat</name>
    <dbReference type="NCBI Taxonomy" id="4498"/>
    <lineage>
        <taxon>Eukaryota</taxon>
        <taxon>Viridiplantae</taxon>
        <taxon>Streptophyta</taxon>
        <taxon>Embryophyta</taxon>
        <taxon>Tracheophyta</taxon>
        <taxon>Spermatophyta</taxon>
        <taxon>Magnoliopsida</taxon>
        <taxon>Liliopsida</taxon>
        <taxon>Poales</taxon>
        <taxon>Poaceae</taxon>
        <taxon>BOP clade</taxon>
        <taxon>Pooideae</taxon>
        <taxon>Poodae</taxon>
        <taxon>Poeae</taxon>
        <taxon>Poeae Chloroplast Group 1 (Aveneae type)</taxon>
        <taxon>Aveninae</taxon>
        <taxon>Avena</taxon>
    </lineage>
</organism>
<dbReference type="Proteomes" id="UP001732700">
    <property type="component" value="Chromosome 2C"/>
</dbReference>
<keyword evidence="2" id="KW-1185">Reference proteome</keyword>
<accession>A0ACD5UMN5</accession>
<evidence type="ECO:0000313" key="2">
    <source>
        <dbReference type="Proteomes" id="UP001732700"/>
    </source>
</evidence>